<evidence type="ECO:0000259" key="1">
    <source>
        <dbReference type="Pfam" id="PF14322"/>
    </source>
</evidence>
<proteinExistence type="predicted"/>
<evidence type="ECO:0000313" key="4">
    <source>
        <dbReference type="EMBL" id="KAA6352117.1"/>
    </source>
</evidence>
<organism evidence="2">
    <name type="scientific">termite gut metagenome</name>
    <dbReference type="NCBI Taxonomy" id="433724"/>
    <lineage>
        <taxon>unclassified sequences</taxon>
        <taxon>metagenomes</taxon>
        <taxon>organismal metagenomes</taxon>
    </lineage>
</organism>
<dbReference type="Gene3D" id="1.25.40.390">
    <property type="match status" value="2"/>
</dbReference>
<dbReference type="PROSITE" id="PS51257">
    <property type="entry name" value="PROKAR_LIPOPROTEIN"/>
    <property type="match status" value="1"/>
</dbReference>
<dbReference type="EMBL" id="SNRY01000005">
    <property type="protein sequence ID" value="KAA6352129.1"/>
    <property type="molecule type" value="Genomic_DNA"/>
</dbReference>
<evidence type="ECO:0000313" key="5">
    <source>
        <dbReference type="EMBL" id="KAA6352129.1"/>
    </source>
</evidence>
<dbReference type="AlphaFoldDB" id="A0A5J4T0H0"/>
<dbReference type="EMBL" id="SNRY01000005">
    <property type="protein sequence ID" value="KAA6352117.1"/>
    <property type="molecule type" value="Genomic_DNA"/>
</dbReference>
<dbReference type="Pfam" id="PF14322">
    <property type="entry name" value="SusD-like_3"/>
    <property type="match status" value="1"/>
</dbReference>
<comment type="caution">
    <text evidence="2">The sequence shown here is derived from an EMBL/GenBank/DDBJ whole genome shotgun (WGS) entry which is preliminary data.</text>
</comment>
<dbReference type="EMBL" id="SNRY01000013">
    <property type="protein sequence ID" value="KAA6351516.1"/>
    <property type="molecule type" value="Genomic_DNA"/>
</dbReference>
<name>A0A5J4T0H0_9ZZZZ</name>
<protein>
    <recommendedName>
        <fullName evidence="1">SusD-like N-terminal domain-containing protein</fullName>
    </recommendedName>
</protein>
<dbReference type="InterPro" id="IPR011990">
    <property type="entry name" value="TPR-like_helical_dom_sf"/>
</dbReference>
<accession>A0A5J4T0H0</accession>
<dbReference type="InterPro" id="IPR033985">
    <property type="entry name" value="SusD-like_N"/>
</dbReference>
<evidence type="ECO:0000313" key="2">
    <source>
        <dbReference type="EMBL" id="KAA6351462.1"/>
    </source>
</evidence>
<feature type="domain" description="SusD-like N-terminal" evidence="1">
    <location>
        <begin position="24"/>
        <end position="227"/>
    </location>
</feature>
<reference evidence="2" key="1">
    <citation type="submission" date="2019-03" db="EMBL/GenBank/DDBJ databases">
        <title>Single cell metagenomics reveals metabolic interactions within the superorganism composed of flagellate Streblomastix strix and complex community of Bacteroidetes bacteria on its surface.</title>
        <authorList>
            <person name="Treitli S.C."/>
            <person name="Kolisko M."/>
            <person name="Husnik F."/>
            <person name="Keeling P."/>
            <person name="Hampl V."/>
        </authorList>
    </citation>
    <scope>NUCLEOTIDE SEQUENCE</scope>
    <source>
        <strain evidence="2">STM</strain>
    </source>
</reference>
<sequence length="506" mass="57194">MNIKKIVCNAAMVMLTMGITSCDDFLDKMPDKRAELDTPQKVQDLLVSAYPNSLPSMMFELMSDNATDNGSMYQYVFNLQQQSYLWINVTDVNQDSPNAVWSSYYLAAATANQALEAIADLGNPESCAPLKAEALLCRAYVHFVLVNTFCMAYNQISSDTDLGIPYPEEPETVVNKKYERGTVAGVYAKINRDIEEALPLLKDSYLKQPLYHFNKKAAYAFAARFNLYYLRYDKAVEYANVVLGNDPAKNMRDPSKYISYVSPDDITIAYINPLEPANLLIISAVSSWGLFHRLNSTYSRYGHAREIVLRETLVSPGPWGANLPMFADKVYGTAQGYYYAKMSDFMEYVDEVAGIGYTRTVLTAFTVDETLITRAEAYAMMREYDKTASDLSLWYSAKGDQSKYRSKEEIKTFYQSAYFANKPMNPRFIVESDNEQKAFINACLHARRLEAIHEGLRWLDIKRYGIEIVHPVYEGGELVLSAYDARTAVQLPPDVLAAGMEANPRN</sequence>
<evidence type="ECO:0000313" key="3">
    <source>
        <dbReference type="EMBL" id="KAA6351516.1"/>
    </source>
</evidence>
<gene>
    <name evidence="4" type="ORF">EZS27_000529</name>
    <name evidence="5" type="ORF">EZS27_000541</name>
    <name evidence="2" type="ORF">EZS27_001126</name>
    <name evidence="3" type="ORF">EZS27_001180</name>
</gene>
<dbReference type="SUPFAM" id="SSF48452">
    <property type="entry name" value="TPR-like"/>
    <property type="match status" value="1"/>
</dbReference>
<dbReference type="EMBL" id="SNRY01000013">
    <property type="protein sequence ID" value="KAA6351462.1"/>
    <property type="molecule type" value="Genomic_DNA"/>
</dbReference>